<dbReference type="AlphaFoldDB" id="A0A1I1FUG6"/>
<dbReference type="EMBL" id="FOLT01000002">
    <property type="protein sequence ID" value="SFC00713.1"/>
    <property type="molecule type" value="Genomic_DNA"/>
</dbReference>
<proteinExistence type="predicted"/>
<sequence>MKKVISVLITLGCMFSIIISGSENVLADEGTLKEPINLMKTGDFGDYTVTDISQLEYIQKVAENENITFKEAQERVIPSSQSNQSVMMTSTAGSTIYRNVSWTQAYSRNSNYKAELSATFLIRGYGSFRQIDDYTQGSDSAAGSSQATWRESHYYPKASLPQTKVTVGVTGKFVLKRNVGGGVTVSIPGFSSSVNTSGTVTYTSSNMTIQKTYSLY</sequence>
<dbReference type="Proteomes" id="UP000199612">
    <property type="component" value="Unassembled WGS sequence"/>
</dbReference>
<reference evidence="3" key="1">
    <citation type="submission" date="2016-10" db="EMBL/GenBank/DDBJ databases">
        <authorList>
            <person name="Varghese N."/>
            <person name="Submissions S."/>
        </authorList>
    </citation>
    <scope>NUCLEOTIDE SEQUENCE [LARGE SCALE GENOMIC DNA]</scope>
    <source>
        <strain evidence="3">DSM 23664</strain>
    </source>
</reference>
<protein>
    <recommendedName>
        <fullName evidence="4">DUF5626 domain-containing protein</fullName>
    </recommendedName>
</protein>
<evidence type="ECO:0000313" key="2">
    <source>
        <dbReference type="EMBL" id="SFC00713.1"/>
    </source>
</evidence>
<keyword evidence="1" id="KW-0732">Signal</keyword>
<dbReference type="STRING" id="753702.SAMN04488102_102176"/>
<organism evidence="2 3">
    <name type="scientific">Alkalibacterium subtropicum</name>
    <dbReference type="NCBI Taxonomy" id="753702"/>
    <lineage>
        <taxon>Bacteria</taxon>
        <taxon>Bacillati</taxon>
        <taxon>Bacillota</taxon>
        <taxon>Bacilli</taxon>
        <taxon>Lactobacillales</taxon>
        <taxon>Carnobacteriaceae</taxon>
        <taxon>Alkalibacterium</taxon>
    </lineage>
</organism>
<feature type="chain" id="PRO_5011469493" description="DUF5626 domain-containing protein" evidence="1">
    <location>
        <begin position="28"/>
        <end position="216"/>
    </location>
</feature>
<keyword evidence="3" id="KW-1185">Reference proteome</keyword>
<evidence type="ECO:0008006" key="4">
    <source>
        <dbReference type="Google" id="ProtNLM"/>
    </source>
</evidence>
<evidence type="ECO:0000256" key="1">
    <source>
        <dbReference type="SAM" id="SignalP"/>
    </source>
</evidence>
<dbReference type="OrthoDB" id="3010291at2"/>
<feature type="signal peptide" evidence="1">
    <location>
        <begin position="1"/>
        <end position="27"/>
    </location>
</feature>
<gene>
    <name evidence="2" type="ORF">SAMN04488102_102176</name>
</gene>
<dbReference type="RefSeq" id="WP_091528502.1">
    <property type="nucleotide sequence ID" value="NZ_FOLT01000002.1"/>
</dbReference>
<evidence type="ECO:0000313" key="3">
    <source>
        <dbReference type="Proteomes" id="UP000199612"/>
    </source>
</evidence>
<accession>A0A1I1FUG6</accession>
<name>A0A1I1FUG6_9LACT</name>